<gene>
    <name evidence="12" type="ORF">OW729_01685</name>
</gene>
<evidence type="ECO:0000256" key="7">
    <source>
        <dbReference type="ARBA" id="ARBA00029447"/>
    </source>
</evidence>
<dbReference type="Gene3D" id="3.30.450.20">
    <property type="entry name" value="PAS domain"/>
    <property type="match status" value="1"/>
</dbReference>
<comment type="subcellular location">
    <subcellularLocation>
        <location evidence="1">Cell membrane</location>
        <topology evidence="1">Multi-pass membrane protein</topology>
    </subcellularLocation>
</comment>
<keyword evidence="13" id="KW-1185">Reference proteome</keyword>
<dbReference type="PROSITE" id="PS50885">
    <property type="entry name" value="HAMP"/>
    <property type="match status" value="1"/>
</dbReference>
<dbReference type="CDD" id="cd06225">
    <property type="entry name" value="HAMP"/>
    <property type="match status" value="1"/>
</dbReference>
<name>A0ABT4D4U8_9CLOT</name>
<protein>
    <submittedName>
        <fullName evidence="12">Methyl-accepting chemotaxis protein</fullName>
    </submittedName>
</protein>
<dbReference type="RefSeq" id="WP_268059664.1">
    <property type="nucleotide sequence ID" value="NZ_JAPQFJ010000001.1"/>
</dbReference>
<dbReference type="Gene3D" id="1.10.287.950">
    <property type="entry name" value="Methyl-accepting chemotaxis protein"/>
    <property type="match status" value="1"/>
</dbReference>
<evidence type="ECO:0000256" key="9">
    <source>
        <dbReference type="SAM" id="Phobius"/>
    </source>
</evidence>
<keyword evidence="4 9" id="KW-1133">Transmembrane helix</keyword>
<dbReference type="PRINTS" id="PR00260">
    <property type="entry name" value="CHEMTRNSDUCR"/>
</dbReference>
<evidence type="ECO:0000256" key="4">
    <source>
        <dbReference type="ARBA" id="ARBA00022989"/>
    </source>
</evidence>
<keyword evidence="2" id="KW-1003">Cell membrane</keyword>
<dbReference type="InterPro" id="IPR033480">
    <property type="entry name" value="sCache_2"/>
</dbReference>
<organism evidence="12 13">
    <name type="scientific">Clostridium brassicae</name>
    <dbReference type="NCBI Taxonomy" id="2999072"/>
    <lineage>
        <taxon>Bacteria</taxon>
        <taxon>Bacillati</taxon>
        <taxon>Bacillota</taxon>
        <taxon>Clostridia</taxon>
        <taxon>Eubacteriales</taxon>
        <taxon>Clostridiaceae</taxon>
        <taxon>Clostridium</taxon>
    </lineage>
</organism>
<evidence type="ECO:0000256" key="3">
    <source>
        <dbReference type="ARBA" id="ARBA00022692"/>
    </source>
</evidence>
<dbReference type="InterPro" id="IPR004089">
    <property type="entry name" value="MCPsignal_dom"/>
</dbReference>
<keyword evidence="5 9" id="KW-0472">Membrane</keyword>
<keyword evidence="6 8" id="KW-0807">Transducer</keyword>
<dbReference type="SUPFAM" id="SSF58104">
    <property type="entry name" value="Methyl-accepting chemotaxis protein (MCP) signaling domain"/>
    <property type="match status" value="1"/>
</dbReference>
<reference evidence="12" key="1">
    <citation type="submission" date="2022-12" db="EMBL/GenBank/DDBJ databases">
        <title>Clostridium sp. nov., isolated from industrial wastewater.</title>
        <authorList>
            <person name="Jiayan W."/>
        </authorList>
    </citation>
    <scope>NUCLEOTIDE SEQUENCE</scope>
    <source>
        <strain evidence="12">ZC22-4</strain>
    </source>
</reference>
<proteinExistence type="inferred from homology"/>
<dbReference type="InterPro" id="IPR004090">
    <property type="entry name" value="Chemotax_Me-accpt_rcpt"/>
</dbReference>
<dbReference type="EMBL" id="JAPQFJ010000001">
    <property type="protein sequence ID" value="MCY6957311.1"/>
    <property type="molecule type" value="Genomic_DNA"/>
</dbReference>
<feature type="domain" description="HAMP" evidence="11">
    <location>
        <begin position="244"/>
        <end position="297"/>
    </location>
</feature>
<dbReference type="Pfam" id="PF17200">
    <property type="entry name" value="sCache_2"/>
    <property type="match status" value="1"/>
</dbReference>
<evidence type="ECO:0000256" key="5">
    <source>
        <dbReference type="ARBA" id="ARBA00023136"/>
    </source>
</evidence>
<dbReference type="Gene3D" id="6.10.340.10">
    <property type="match status" value="1"/>
</dbReference>
<dbReference type="SMART" id="SM00283">
    <property type="entry name" value="MA"/>
    <property type="match status" value="1"/>
</dbReference>
<comment type="caution">
    <text evidence="12">The sequence shown here is derived from an EMBL/GenBank/DDBJ whole genome shotgun (WGS) entry which is preliminary data.</text>
</comment>
<dbReference type="PANTHER" id="PTHR32089">
    <property type="entry name" value="METHYL-ACCEPTING CHEMOTAXIS PROTEIN MCPB"/>
    <property type="match status" value="1"/>
</dbReference>
<evidence type="ECO:0000259" key="10">
    <source>
        <dbReference type="PROSITE" id="PS50111"/>
    </source>
</evidence>
<feature type="domain" description="Methyl-accepting transducer" evidence="10">
    <location>
        <begin position="316"/>
        <end position="553"/>
    </location>
</feature>
<dbReference type="Proteomes" id="UP001144612">
    <property type="component" value="Unassembled WGS sequence"/>
</dbReference>
<comment type="similarity">
    <text evidence="7">Belongs to the methyl-accepting chemotaxis (MCP) protein family.</text>
</comment>
<dbReference type="PANTHER" id="PTHR32089:SF112">
    <property type="entry name" value="LYSOZYME-LIKE PROTEIN-RELATED"/>
    <property type="match status" value="1"/>
</dbReference>
<evidence type="ECO:0000313" key="12">
    <source>
        <dbReference type="EMBL" id="MCY6957311.1"/>
    </source>
</evidence>
<evidence type="ECO:0000256" key="6">
    <source>
        <dbReference type="ARBA" id="ARBA00023224"/>
    </source>
</evidence>
<accession>A0ABT4D4U8</accession>
<evidence type="ECO:0000259" key="11">
    <source>
        <dbReference type="PROSITE" id="PS50885"/>
    </source>
</evidence>
<dbReference type="Pfam" id="PF00015">
    <property type="entry name" value="MCPsignal"/>
    <property type="match status" value="1"/>
</dbReference>
<dbReference type="PROSITE" id="PS50111">
    <property type="entry name" value="CHEMOTAXIS_TRANSDUC_2"/>
    <property type="match status" value="1"/>
</dbReference>
<evidence type="ECO:0000256" key="1">
    <source>
        <dbReference type="ARBA" id="ARBA00004651"/>
    </source>
</evidence>
<sequence>MKTLEQKSTHIKYKIMLSIIASGLIIILVTSFLDIMNVRKQNTKELELIKAKSFQYYNQMIEDNVQIALGTMNYYYDMYKKGILTEKDAKTYAIDAVKKLRYGKDESGYFWIDDTKGILIGHPMISHQEGKNRMDDRDPNGVKMVAEIIQKAIDSPKGGFLDFMWEKPEDVGTGKLTPKRSYSKLFKPWGYIISTGNYIDDIYASINNEEISLKNQLNKNIMTKSILSVMFIIGLVLISIILSKKISNPIADITNNIGQDEDGNIRINKLEIQSKDEIGYLAEAINDMTGQVRDFLYETQDHIEVLNNNIKKDDDLLFNIKEAVDNNSGEISLVNEEINLGASSIEDIKETLYQVQKALSDISQKTEETTAVTIEVTERANNLRRISSDAKNNTEMVYKEVKESIELSLKEIETVKEIKVLTNQINEIAEQTNLISLNAAIQAANTEGGNKAFAVVADEIKKLAENTKDNIKNIQDMTEKIIGTVNNLANSTLKIIDFVDKDVLPQYNKFTEAADSYSNDAENINCVITDLNATLEEITASSNAILDKTDIVTNNLIKTANSMNSIESENKKVVNEIAEIKENSEHNLGEISGLKTFIEKFDI</sequence>
<keyword evidence="3 9" id="KW-0812">Transmembrane</keyword>
<dbReference type="SMART" id="SM01049">
    <property type="entry name" value="Cache_2"/>
    <property type="match status" value="1"/>
</dbReference>
<evidence type="ECO:0000256" key="8">
    <source>
        <dbReference type="PROSITE-ProRule" id="PRU00284"/>
    </source>
</evidence>
<dbReference type="InterPro" id="IPR003660">
    <property type="entry name" value="HAMP_dom"/>
</dbReference>
<evidence type="ECO:0000313" key="13">
    <source>
        <dbReference type="Proteomes" id="UP001144612"/>
    </source>
</evidence>
<feature type="transmembrane region" description="Helical" evidence="9">
    <location>
        <begin position="221"/>
        <end position="242"/>
    </location>
</feature>
<evidence type="ECO:0000256" key="2">
    <source>
        <dbReference type="ARBA" id="ARBA00022475"/>
    </source>
</evidence>
<feature type="transmembrane region" description="Helical" evidence="9">
    <location>
        <begin position="15"/>
        <end position="36"/>
    </location>
</feature>